<dbReference type="Proteomes" id="UP001324993">
    <property type="component" value="Chromosome"/>
</dbReference>
<evidence type="ECO:0000256" key="1">
    <source>
        <dbReference type="ARBA" id="ARBA00010203"/>
    </source>
</evidence>
<evidence type="ECO:0000313" key="9">
    <source>
        <dbReference type="Proteomes" id="UP001324993"/>
    </source>
</evidence>
<protein>
    <recommendedName>
        <fullName evidence="2">site-specific DNA-methyltransferase (cytosine-N(4)-specific)</fullName>
        <ecNumber evidence="2">2.1.1.113</ecNumber>
    </recommendedName>
</protein>
<dbReference type="EC" id="2.1.1.113" evidence="2"/>
<keyword evidence="4" id="KW-0808">Transferase</keyword>
<dbReference type="Gene3D" id="3.40.50.150">
    <property type="entry name" value="Vaccinia Virus protein VP39"/>
    <property type="match status" value="1"/>
</dbReference>
<reference evidence="8 9" key="1">
    <citation type="submission" date="2023-11" db="EMBL/GenBank/DDBJ databases">
        <title>Coraliomargarita sp. nov., isolated from marine algae.</title>
        <authorList>
            <person name="Lee J.K."/>
            <person name="Baek J.H."/>
            <person name="Kim J.M."/>
            <person name="Choi D.G."/>
            <person name="Jeon C.O."/>
        </authorList>
    </citation>
    <scope>NUCLEOTIDE SEQUENCE [LARGE SCALE GENOMIC DNA]</scope>
    <source>
        <strain evidence="8 9">J2-16</strain>
    </source>
</reference>
<evidence type="ECO:0000256" key="4">
    <source>
        <dbReference type="ARBA" id="ARBA00022679"/>
    </source>
</evidence>
<keyword evidence="9" id="KW-1185">Reference proteome</keyword>
<name>A0ABZ0RFU7_9BACT</name>
<dbReference type="InterPro" id="IPR017985">
    <property type="entry name" value="MeTrfase_CN4_CS"/>
</dbReference>
<proteinExistence type="inferred from homology"/>
<keyword evidence="3" id="KW-0489">Methyltransferase</keyword>
<dbReference type="PROSITE" id="PS00093">
    <property type="entry name" value="N4_MTASE"/>
    <property type="match status" value="1"/>
</dbReference>
<keyword evidence="5" id="KW-0949">S-adenosyl-L-methionine</keyword>
<evidence type="ECO:0000313" key="8">
    <source>
        <dbReference type="EMBL" id="WPJ95040.1"/>
    </source>
</evidence>
<evidence type="ECO:0000256" key="7">
    <source>
        <dbReference type="ARBA" id="ARBA00049120"/>
    </source>
</evidence>
<keyword evidence="6" id="KW-0680">Restriction system</keyword>
<dbReference type="SUPFAM" id="SSF53335">
    <property type="entry name" value="S-adenosyl-L-methionine-dependent methyltransferases"/>
    <property type="match status" value="1"/>
</dbReference>
<evidence type="ECO:0000256" key="6">
    <source>
        <dbReference type="ARBA" id="ARBA00022747"/>
    </source>
</evidence>
<dbReference type="RefSeq" id="WP_319831942.1">
    <property type="nucleotide sequence ID" value="NZ_CP138858.1"/>
</dbReference>
<evidence type="ECO:0000256" key="5">
    <source>
        <dbReference type="ARBA" id="ARBA00022691"/>
    </source>
</evidence>
<accession>A0ABZ0RFU7</accession>
<sequence>MLKKSKSLLRHALPDDYNTTSSTLLCRSADATPEIKDESVQLIVTSPPFLDIVNYVGDNWLRNWFCQCEPEAGKLWQLRKLEDWTEKMTASLQEMSRVLKPQGRIALEVGEVRKGKLKLEEQIILAGQAAGLTVEYTLINSQSFTKTANCWGVRNNTRGTNSNRIVVFKK</sequence>
<evidence type="ECO:0000256" key="3">
    <source>
        <dbReference type="ARBA" id="ARBA00022603"/>
    </source>
</evidence>
<comment type="catalytic activity">
    <reaction evidence="7">
        <text>a 2'-deoxycytidine in DNA + S-adenosyl-L-methionine = an N(4)-methyl-2'-deoxycytidine in DNA + S-adenosyl-L-homocysteine + H(+)</text>
        <dbReference type="Rhea" id="RHEA:16857"/>
        <dbReference type="Rhea" id="RHEA-COMP:11369"/>
        <dbReference type="Rhea" id="RHEA-COMP:13674"/>
        <dbReference type="ChEBI" id="CHEBI:15378"/>
        <dbReference type="ChEBI" id="CHEBI:57856"/>
        <dbReference type="ChEBI" id="CHEBI:59789"/>
        <dbReference type="ChEBI" id="CHEBI:85452"/>
        <dbReference type="ChEBI" id="CHEBI:137933"/>
        <dbReference type="EC" id="2.1.1.113"/>
    </reaction>
</comment>
<organism evidence="8 9">
    <name type="scientific">Coraliomargarita algicola</name>
    <dbReference type="NCBI Taxonomy" id="3092156"/>
    <lineage>
        <taxon>Bacteria</taxon>
        <taxon>Pseudomonadati</taxon>
        <taxon>Verrucomicrobiota</taxon>
        <taxon>Opitutia</taxon>
        <taxon>Puniceicoccales</taxon>
        <taxon>Coraliomargaritaceae</taxon>
        <taxon>Coraliomargarita</taxon>
    </lineage>
</organism>
<comment type="similarity">
    <text evidence="1">Belongs to the N(4)/N(6)-methyltransferase family. N(4) subfamily.</text>
</comment>
<evidence type="ECO:0000256" key="2">
    <source>
        <dbReference type="ARBA" id="ARBA00012185"/>
    </source>
</evidence>
<dbReference type="EMBL" id="CP138858">
    <property type="protein sequence ID" value="WPJ95040.1"/>
    <property type="molecule type" value="Genomic_DNA"/>
</dbReference>
<gene>
    <name evidence="8" type="ORF">SH580_16550</name>
</gene>
<dbReference type="InterPro" id="IPR029063">
    <property type="entry name" value="SAM-dependent_MTases_sf"/>
</dbReference>